<evidence type="ECO:0000313" key="8">
    <source>
        <dbReference type="EMBL" id="WAH40506.1"/>
    </source>
</evidence>
<evidence type="ECO:0000256" key="5">
    <source>
        <dbReference type="ARBA" id="ARBA00023136"/>
    </source>
</evidence>
<dbReference type="InterPro" id="IPR000515">
    <property type="entry name" value="MetI-like"/>
</dbReference>
<feature type="transmembrane region" description="Helical" evidence="6">
    <location>
        <begin position="249"/>
        <end position="274"/>
    </location>
</feature>
<keyword evidence="4 6" id="KW-1133">Transmembrane helix</keyword>
<dbReference type="CDD" id="cd06261">
    <property type="entry name" value="TM_PBP2"/>
    <property type="match status" value="1"/>
</dbReference>
<keyword evidence="3 6" id="KW-0812">Transmembrane</keyword>
<keyword evidence="2 6" id="KW-0813">Transport</keyword>
<comment type="similarity">
    <text evidence="6">Belongs to the binding-protein-dependent transport system permease family.</text>
</comment>
<proteinExistence type="inferred from homology"/>
<accession>A0ABY6ZE37</accession>
<reference evidence="8" key="1">
    <citation type="submission" date="2022-08" db="EMBL/GenBank/DDBJ databases">
        <title>Alicyclobacillus fastidiosus DSM 17978, complete genome.</title>
        <authorList>
            <person name="Wang Q."/>
            <person name="Cai R."/>
            <person name="Wang Z."/>
        </authorList>
    </citation>
    <scope>NUCLEOTIDE SEQUENCE</scope>
    <source>
        <strain evidence="8">DSM 17978</strain>
    </source>
</reference>
<sequence length="330" mass="36432">MALVKRVLLMLFLIWLTVTATFFLIRLIPGNPIIMQLNQFVQQGMTYEAALRKVNAMYNIKVNAPLIVQYFEYIGGLCHGQLGKSVLFPNATILQLIAETLPWTVLTVASSILVSFIIGILLGTVVAYRRGGWLDQILTPVSSVLNGLPNYLIGTLLLFFFTVIVRWFPSQGAYSPNVVVGFNLPFILSVARHAILPVCSYVISSFAGWVLLMKSNTISVLGENFIAGARTHGIPERRIMLRYVAPNSILPMVTNVILSIAFLFGGSIFVESIFNYPGIGYLFSQASANSDYALLQALFGVLTITVIVANFIADILYTRLDPRITLEDIA</sequence>
<evidence type="ECO:0000259" key="7">
    <source>
        <dbReference type="PROSITE" id="PS50928"/>
    </source>
</evidence>
<dbReference type="PANTHER" id="PTHR43376">
    <property type="entry name" value="OLIGOPEPTIDE TRANSPORT SYSTEM PERMEASE PROTEIN"/>
    <property type="match status" value="1"/>
</dbReference>
<feature type="transmembrane region" description="Helical" evidence="6">
    <location>
        <begin position="194"/>
        <end position="212"/>
    </location>
</feature>
<dbReference type="Pfam" id="PF00528">
    <property type="entry name" value="BPD_transp_1"/>
    <property type="match status" value="1"/>
</dbReference>
<feature type="transmembrane region" description="Helical" evidence="6">
    <location>
        <begin position="148"/>
        <end position="168"/>
    </location>
</feature>
<evidence type="ECO:0000256" key="4">
    <source>
        <dbReference type="ARBA" id="ARBA00022989"/>
    </source>
</evidence>
<name>A0ABY6ZE37_9BACL</name>
<evidence type="ECO:0000256" key="3">
    <source>
        <dbReference type="ARBA" id="ARBA00022692"/>
    </source>
</evidence>
<dbReference type="PROSITE" id="PS50928">
    <property type="entry name" value="ABC_TM1"/>
    <property type="match status" value="1"/>
</dbReference>
<dbReference type="SUPFAM" id="SSF161098">
    <property type="entry name" value="MetI-like"/>
    <property type="match status" value="1"/>
</dbReference>
<dbReference type="PANTHER" id="PTHR43376:SF1">
    <property type="entry name" value="OLIGOPEPTIDE TRANSPORT SYSTEM PERMEASE PROTEIN"/>
    <property type="match status" value="1"/>
</dbReference>
<evidence type="ECO:0000313" key="9">
    <source>
        <dbReference type="Proteomes" id="UP001164761"/>
    </source>
</evidence>
<organism evidence="8 9">
    <name type="scientific">Alicyclobacillus fastidiosus</name>
    <dbReference type="NCBI Taxonomy" id="392011"/>
    <lineage>
        <taxon>Bacteria</taxon>
        <taxon>Bacillati</taxon>
        <taxon>Bacillota</taxon>
        <taxon>Bacilli</taxon>
        <taxon>Bacillales</taxon>
        <taxon>Alicyclobacillaceae</taxon>
        <taxon>Alicyclobacillus</taxon>
    </lineage>
</organism>
<dbReference type="InterPro" id="IPR035906">
    <property type="entry name" value="MetI-like_sf"/>
</dbReference>
<dbReference type="Proteomes" id="UP001164761">
    <property type="component" value="Chromosome"/>
</dbReference>
<keyword evidence="5 6" id="KW-0472">Membrane</keyword>
<dbReference type="RefSeq" id="WP_268004405.1">
    <property type="nucleotide sequence ID" value="NZ_CP104067.1"/>
</dbReference>
<comment type="subcellular location">
    <subcellularLocation>
        <location evidence="6">Cell membrane</location>
        <topology evidence="6">Multi-pass membrane protein</topology>
    </subcellularLocation>
    <subcellularLocation>
        <location evidence="1">Membrane</location>
        <topology evidence="1">Multi-pass membrane protein</topology>
    </subcellularLocation>
</comment>
<keyword evidence="9" id="KW-1185">Reference proteome</keyword>
<feature type="transmembrane region" description="Helical" evidence="6">
    <location>
        <begin position="7"/>
        <end position="28"/>
    </location>
</feature>
<evidence type="ECO:0000256" key="2">
    <source>
        <dbReference type="ARBA" id="ARBA00022448"/>
    </source>
</evidence>
<protein>
    <submittedName>
        <fullName evidence="8">ABC transporter permease</fullName>
    </submittedName>
</protein>
<feature type="transmembrane region" description="Helical" evidence="6">
    <location>
        <begin position="294"/>
        <end position="317"/>
    </location>
</feature>
<dbReference type="Gene3D" id="1.10.3720.10">
    <property type="entry name" value="MetI-like"/>
    <property type="match status" value="1"/>
</dbReference>
<feature type="transmembrane region" description="Helical" evidence="6">
    <location>
        <begin position="103"/>
        <end position="128"/>
    </location>
</feature>
<gene>
    <name evidence="8" type="ORF">NZD89_19555</name>
</gene>
<evidence type="ECO:0000256" key="6">
    <source>
        <dbReference type="RuleBase" id="RU363032"/>
    </source>
</evidence>
<feature type="domain" description="ABC transmembrane type-1" evidence="7">
    <location>
        <begin position="101"/>
        <end position="313"/>
    </location>
</feature>
<dbReference type="EMBL" id="CP104067">
    <property type="protein sequence ID" value="WAH40506.1"/>
    <property type="molecule type" value="Genomic_DNA"/>
</dbReference>
<evidence type="ECO:0000256" key="1">
    <source>
        <dbReference type="ARBA" id="ARBA00004141"/>
    </source>
</evidence>